<dbReference type="RefSeq" id="WP_207689233.1">
    <property type="nucleotide sequence ID" value="NZ_CP061799.1"/>
</dbReference>
<dbReference type="InterPro" id="IPR006016">
    <property type="entry name" value="UspA"/>
</dbReference>
<dbReference type="SUPFAM" id="SSF52402">
    <property type="entry name" value="Adenine nucleotide alpha hydrolases-like"/>
    <property type="match status" value="1"/>
</dbReference>
<feature type="domain" description="UspA" evidence="3">
    <location>
        <begin position="2"/>
        <end position="129"/>
    </location>
</feature>
<keyword evidence="2" id="KW-0175">Coiled coil</keyword>
<dbReference type="PANTHER" id="PTHR46268">
    <property type="entry name" value="STRESS RESPONSE PROTEIN NHAX"/>
    <property type="match status" value="1"/>
</dbReference>
<dbReference type="CDD" id="cd00293">
    <property type="entry name" value="USP-like"/>
    <property type="match status" value="1"/>
</dbReference>
<gene>
    <name evidence="4" type="ORF">dnl_57740</name>
</gene>
<evidence type="ECO:0000313" key="4">
    <source>
        <dbReference type="EMBL" id="QTA83370.1"/>
    </source>
</evidence>
<dbReference type="AlphaFoldDB" id="A0A975GJE3"/>
<protein>
    <submittedName>
        <fullName evidence="4">Universal stress family protein</fullName>
    </submittedName>
</protein>
<reference evidence="4" key="1">
    <citation type="journal article" date="2021" name="Microb. Physiol.">
        <title>Proteogenomic Insights into the Physiology of Marine, Sulfate-Reducing, Filamentous Desulfonema limicola and Desulfonema magnum.</title>
        <authorList>
            <person name="Schnaars V."/>
            <person name="Wohlbrand L."/>
            <person name="Scheve S."/>
            <person name="Hinrichs C."/>
            <person name="Reinhardt R."/>
            <person name="Rabus R."/>
        </authorList>
    </citation>
    <scope>NUCLEOTIDE SEQUENCE</scope>
    <source>
        <strain evidence="4">5ac10</strain>
    </source>
</reference>
<proteinExistence type="inferred from homology"/>
<evidence type="ECO:0000256" key="1">
    <source>
        <dbReference type="ARBA" id="ARBA00008791"/>
    </source>
</evidence>
<keyword evidence="5" id="KW-1185">Reference proteome</keyword>
<dbReference type="Pfam" id="PF00582">
    <property type="entry name" value="Usp"/>
    <property type="match status" value="1"/>
</dbReference>
<evidence type="ECO:0000313" key="5">
    <source>
        <dbReference type="Proteomes" id="UP000663720"/>
    </source>
</evidence>
<organism evidence="4 5">
    <name type="scientific">Desulfonema limicola</name>
    <dbReference type="NCBI Taxonomy" id="45656"/>
    <lineage>
        <taxon>Bacteria</taxon>
        <taxon>Pseudomonadati</taxon>
        <taxon>Thermodesulfobacteriota</taxon>
        <taxon>Desulfobacteria</taxon>
        <taxon>Desulfobacterales</taxon>
        <taxon>Desulfococcaceae</taxon>
        <taxon>Desulfonema</taxon>
    </lineage>
</organism>
<comment type="similarity">
    <text evidence="1">Belongs to the universal stress protein A family.</text>
</comment>
<dbReference type="EMBL" id="CP061799">
    <property type="protein sequence ID" value="QTA83370.1"/>
    <property type="molecule type" value="Genomic_DNA"/>
</dbReference>
<name>A0A975GJE3_9BACT</name>
<dbReference type="Gene3D" id="3.40.50.620">
    <property type="entry name" value="HUPs"/>
    <property type="match status" value="1"/>
</dbReference>
<dbReference type="KEGG" id="dli:dnl_57740"/>
<evidence type="ECO:0000259" key="3">
    <source>
        <dbReference type="Pfam" id="PF00582"/>
    </source>
</evidence>
<accession>A0A975GJE3</accession>
<evidence type="ECO:0000256" key="2">
    <source>
        <dbReference type="SAM" id="Coils"/>
    </source>
</evidence>
<dbReference type="Proteomes" id="UP000663720">
    <property type="component" value="Chromosome"/>
</dbReference>
<feature type="coiled-coil region" evidence="2">
    <location>
        <begin position="41"/>
        <end position="68"/>
    </location>
</feature>
<sequence length="130" mass="14650">MRFLAAYKNSPEAKAALELAVEHARKYNAQLYVTTSQEGGEKEKSENVARIKQELNDIKKRLEQADIDFDVFEIVRGLSPGEDLVRFADENHIDHIFVGIEKKSRAQKIILGSTAQYIILKASCPVTTTK</sequence>
<dbReference type="InterPro" id="IPR014729">
    <property type="entry name" value="Rossmann-like_a/b/a_fold"/>
</dbReference>
<dbReference type="PANTHER" id="PTHR46268:SF6">
    <property type="entry name" value="UNIVERSAL STRESS PROTEIN UP12"/>
    <property type="match status" value="1"/>
</dbReference>